<evidence type="ECO:0000256" key="1">
    <source>
        <dbReference type="SAM" id="MobiDB-lite"/>
    </source>
</evidence>
<reference evidence="2" key="1">
    <citation type="submission" date="2017-04" db="EMBL/GenBank/DDBJ databases">
        <title>Unveiling RNA virosphere associated with marine microorganisms.</title>
        <authorList>
            <person name="Urayama S."/>
            <person name="Takaki Y."/>
            <person name="Nishi S."/>
            <person name="Yoshida Y."/>
            <person name="Deguchi S."/>
            <person name="Takai K."/>
            <person name="Nunoura T."/>
        </authorList>
    </citation>
    <scope>NUCLEOTIDE SEQUENCE</scope>
</reference>
<organism evidence="2">
    <name type="scientific">viral metagenome</name>
    <dbReference type="NCBI Taxonomy" id="1070528"/>
    <lineage>
        <taxon>unclassified sequences</taxon>
        <taxon>metagenomes</taxon>
        <taxon>organismal metagenomes</taxon>
    </lineage>
</organism>
<comment type="caution">
    <text evidence="2">The sequence shown here is derived from an EMBL/GenBank/DDBJ whole genome shotgun (WGS) entry which is preliminary data.</text>
</comment>
<dbReference type="EMBL" id="BDQA01000749">
    <property type="protein sequence ID" value="GBH22185.1"/>
    <property type="molecule type" value="Genomic_RNA"/>
</dbReference>
<feature type="region of interest" description="Disordered" evidence="1">
    <location>
        <begin position="84"/>
        <end position="105"/>
    </location>
</feature>
<proteinExistence type="predicted"/>
<name>A0A2V0RIV3_9ZZZZ</name>
<evidence type="ECO:0000313" key="2">
    <source>
        <dbReference type="EMBL" id="GBH22185.1"/>
    </source>
</evidence>
<protein>
    <submittedName>
        <fullName evidence="2">Uncharacterized protein</fullName>
    </submittedName>
</protein>
<dbReference type="AlphaFoldDB" id="A0A2V0RIV3"/>
<accession>A0A2V0RIV3</accession>
<sequence length="146" mass="16346">MYSWLDWSAVMSSTRMMGRIIFAERVPNIQGMTSRTYWTLNTIMKLENCKRHPEFTNMVDFVRRGDAFGLQVTRSASKAPLRDVAGYDPVSRNGEGNDGDTETTSGAGLMAFETVKLLKRVGDSPWMSEGVSNPPYASGQTYDMIE</sequence>